<accession>A0AB34J979</accession>
<feature type="transmembrane region" description="Helical" evidence="1">
    <location>
        <begin position="31"/>
        <end position="49"/>
    </location>
</feature>
<evidence type="ECO:0000313" key="3">
    <source>
        <dbReference type="Proteomes" id="UP001515480"/>
    </source>
</evidence>
<dbReference type="EMBL" id="JBGBPQ010000011">
    <property type="protein sequence ID" value="KAL1515908.1"/>
    <property type="molecule type" value="Genomic_DNA"/>
</dbReference>
<dbReference type="Proteomes" id="UP001515480">
    <property type="component" value="Unassembled WGS sequence"/>
</dbReference>
<protein>
    <recommendedName>
        <fullName evidence="4">Cytochrome c oxidase subunit 5C</fullName>
    </recommendedName>
</protein>
<comment type="caution">
    <text evidence="2">The sequence shown here is derived from an EMBL/GenBank/DDBJ whole genome shotgun (WGS) entry which is preliminary data.</text>
</comment>
<keyword evidence="1" id="KW-0472">Membrane</keyword>
<keyword evidence="1" id="KW-1133">Transmembrane helix</keyword>
<name>A0AB34J979_PRYPA</name>
<reference evidence="2 3" key="1">
    <citation type="journal article" date="2024" name="Science">
        <title>Giant polyketide synthase enzymes in the biosynthesis of giant marine polyether toxins.</title>
        <authorList>
            <person name="Fallon T.R."/>
            <person name="Shende V.V."/>
            <person name="Wierzbicki I.H."/>
            <person name="Pendleton A.L."/>
            <person name="Watervoot N.F."/>
            <person name="Auber R.P."/>
            <person name="Gonzalez D.J."/>
            <person name="Wisecaver J.H."/>
            <person name="Moore B.S."/>
        </authorList>
    </citation>
    <scope>NUCLEOTIDE SEQUENCE [LARGE SCALE GENOMIC DNA]</scope>
    <source>
        <strain evidence="2 3">12B1</strain>
    </source>
</reference>
<sequence length="71" mass="8337">MALFTRALPFRPSVRGARWAAEYTGEIKQKAFQMIIEGCVVGTIFAFAWRWSHMKEKARVHAYYKKLREEA</sequence>
<keyword evidence="1" id="KW-0812">Transmembrane</keyword>
<evidence type="ECO:0000256" key="1">
    <source>
        <dbReference type="SAM" id="Phobius"/>
    </source>
</evidence>
<dbReference type="AlphaFoldDB" id="A0AB34J979"/>
<proteinExistence type="predicted"/>
<gene>
    <name evidence="2" type="ORF">AB1Y20_002522</name>
</gene>
<evidence type="ECO:0008006" key="4">
    <source>
        <dbReference type="Google" id="ProtNLM"/>
    </source>
</evidence>
<keyword evidence="3" id="KW-1185">Reference proteome</keyword>
<organism evidence="2 3">
    <name type="scientific">Prymnesium parvum</name>
    <name type="common">Toxic golden alga</name>
    <dbReference type="NCBI Taxonomy" id="97485"/>
    <lineage>
        <taxon>Eukaryota</taxon>
        <taxon>Haptista</taxon>
        <taxon>Haptophyta</taxon>
        <taxon>Prymnesiophyceae</taxon>
        <taxon>Prymnesiales</taxon>
        <taxon>Prymnesiaceae</taxon>
        <taxon>Prymnesium</taxon>
    </lineage>
</organism>
<evidence type="ECO:0000313" key="2">
    <source>
        <dbReference type="EMBL" id="KAL1515908.1"/>
    </source>
</evidence>